<keyword evidence="4 8" id="KW-1015">Disulfide bond</keyword>
<evidence type="ECO:0000256" key="5">
    <source>
        <dbReference type="ARBA" id="ARBA00023284"/>
    </source>
</evidence>
<dbReference type="PRINTS" id="PR00469">
    <property type="entry name" value="PNDRDTASEII"/>
</dbReference>
<keyword evidence="11" id="KW-1185">Reference proteome</keyword>
<comment type="catalytic activity">
    <reaction evidence="6">
        <text>[thioredoxin]-dithiol + NADP(+) = [thioredoxin]-disulfide + NADPH + H(+)</text>
        <dbReference type="Rhea" id="RHEA:20345"/>
        <dbReference type="Rhea" id="RHEA-COMP:10698"/>
        <dbReference type="Rhea" id="RHEA-COMP:10700"/>
        <dbReference type="ChEBI" id="CHEBI:15378"/>
        <dbReference type="ChEBI" id="CHEBI:29950"/>
        <dbReference type="ChEBI" id="CHEBI:50058"/>
        <dbReference type="ChEBI" id="CHEBI:57783"/>
        <dbReference type="ChEBI" id="CHEBI:58349"/>
        <dbReference type="EC" id="1.8.1.9"/>
    </reaction>
</comment>
<evidence type="ECO:0000256" key="7">
    <source>
        <dbReference type="PIRSR" id="PIRSR000238-1"/>
    </source>
</evidence>
<name>A0A4Q9V2D2_9ACTO</name>
<dbReference type="NCBIfam" id="TIGR03140">
    <property type="entry name" value="AhpF"/>
    <property type="match status" value="1"/>
</dbReference>
<feature type="disulfide bond" description="Redox-active" evidence="8">
    <location>
        <begin position="343"/>
        <end position="346"/>
    </location>
</feature>
<dbReference type="Gene3D" id="3.50.50.60">
    <property type="entry name" value="FAD/NAD(P)-binding domain"/>
    <property type="match status" value="2"/>
</dbReference>
<dbReference type="InterPro" id="IPR044141">
    <property type="entry name" value="AhpF_NTD_C"/>
</dbReference>
<evidence type="ECO:0000259" key="9">
    <source>
        <dbReference type="Pfam" id="PF07992"/>
    </source>
</evidence>
<evidence type="ECO:0000256" key="6">
    <source>
        <dbReference type="ARBA" id="ARBA00048132"/>
    </source>
</evidence>
<dbReference type="PROSITE" id="PS51354">
    <property type="entry name" value="GLUTAREDOXIN_2"/>
    <property type="match status" value="1"/>
</dbReference>
<evidence type="ECO:0000313" key="11">
    <source>
        <dbReference type="Proteomes" id="UP000293036"/>
    </source>
</evidence>
<dbReference type="SUPFAM" id="SSF52833">
    <property type="entry name" value="Thioredoxin-like"/>
    <property type="match status" value="2"/>
</dbReference>
<feature type="binding site" evidence="7">
    <location>
        <begin position="213"/>
        <end position="228"/>
    </location>
    <ligand>
        <name>FAD</name>
        <dbReference type="ChEBI" id="CHEBI:57692"/>
    </ligand>
</feature>
<dbReference type="InterPro" id="IPR023753">
    <property type="entry name" value="FAD/NAD-binding_dom"/>
</dbReference>
<dbReference type="InterPro" id="IPR012081">
    <property type="entry name" value="Alkyl_hydroperoxide_Rdtase_suF"/>
</dbReference>
<comment type="cofactor">
    <cofactor evidence="7">
        <name>FAD</name>
        <dbReference type="ChEBI" id="CHEBI:57692"/>
    </cofactor>
    <text evidence="7">Binds 1 FAD per subunit.</text>
</comment>
<dbReference type="Pfam" id="PF07992">
    <property type="entry name" value="Pyr_redox_2"/>
    <property type="match status" value="1"/>
</dbReference>
<dbReference type="EC" id="1.8.1.-" evidence="10"/>
<dbReference type="InterPro" id="IPR050097">
    <property type="entry name" value="Ferredoxin-NADP_redctase_2"/>
</dbReference>
<evidence type="ECO:0000313" key="10">
    <source>
        <dbReference type="EMBL" id="TBW23770.1"/>
    </source>
</evidence>
<keyword evidence="1" id="KW-0285">Flavoprotein</keyword>
<keyword evidence="5 8" id="KW-0676">Redox-active center</keyword>
<dbReference type="GO" id="GO:0051287">
    <property type="term" value="F:NAD binding"/>
    <property type="evidence" value="ECO:0007669"/>
    <property type="project" value="InterPro"/>
</dbReference>
<evidence type="ECO:0000256" key="4">
    <source>
        <dbReference type="ARBA" id="ARBA00023157"/>
    </source>
</evidence>
<dbReference type="GO" id="GO:0004791">
    <property type="term" value="F:thioredoxin-disulfide reductase (NADPH) activity"/>
    <property type="evidence" value="ECO:0007669"/>
    <property type="project" value="UniProtKB-EC"/>
</dbReference>
<evidence type="ECO:0000256" key="1">
    <source>
        <dbReference type="ARBA" id="ARBA00022630"/>
    </source>
</evidence>
<feature type="domain" description="FAD/NAD(P)-binding" evidence="9">
    <location>
        <begin position="212"/>
        <end position="489"/>
    </location>
</feature>
<evidence type="ECO:0000256" key="8">
    <source>
        <dbReference type="PIRSR" id="PIRSR000238-2"/>
    </source>
</evidence>
<proteinExistence type="predicted"/>
<dbReference type="GO" id="GO:0050660">
    <property type="term" value="F:flavin adenine dinucleotide binding"/>
    <property type="evidence" value="ECO:0007669"/>
    <property type="project" value="InterPro"/>
</dbReference>
<dbReference type="InterPro" id="IPR036188">
    <property type="entry name" value="FAD/NAD-bd_sf"/>
</dbReference>
<keyword evidence="2 7" id="KW-0274">FAD</keyword>
<keyword evidence="3 10" id="KW-0560">Oxidoreductase</keyword>
<dbReference type="InterPro" id="IPR008255">
    <property type="entry name" value="Pyr_nucl-diS_OxRdtase_2_AS"/>
</dbReference>
<reference evidence="10 11" key="1">
    <citation type="submission" date="2019-02" db="EMBL/GenBank/DDBJ databases">
        <title>Arcanobacterium bovis sp. nov., isolated from the milk of a cow with mastitis.</title>
        <authorList>
            <person name="Sammra O."/>
            <person name="Foster G."/>
            <person name="Hassan A."/>
            <person name="Alssahen M."/>
            <person name="Laemmler C."/>
            <person name="Borowiak M."/>
            <person name="Malorny B."/>
            <person name="Abdulmawjood A."/>
        </authorList>
    </citation>
    <scope>NUCLEOTIDE SEQUENCE [LARGE SCALE GENOMIC DNA]</scope>
    <source>
        <strain evidence="10 11">C605018/01/1</strain>
    </source>
</reference>
<dbReference type="CDD" id="cd03026">
    <property type="entry name" value="AhpF_NTD_C"/>
    <property type="match status" value="1"/>
</dbReference>
<evidence type="ECO:0000256" key="3">
    <source>
        <dbReference type="ARBA" id="ARBA00023002"/>
    </source>
</evidence>
<organism evidence="10 11">
    <name type="scientific">Arcanobacterium bovis</name>
    <dbReference type="NCBI Taxonomy" id="2529275"/>
    <lineage>
        <taxon>Bacteria</taxon>
        <taxon>Bacillati</taxon>
        <taxon>Actinomycetota</taxon>
        <taxon>Actinomycetes</taxon>
        <taxon>Actinomycetales</taxon>
        <taxon>Actinomycetaceae</taxon>
        <taxon>Arcanobacterium</taxon>
    </lineage>
</organism>
<dbReference type="PROSITE" id="PS00573">
    <property type="entry name" value="PYRIDINE_REDOX_2"/>
    <property type="match status" value="1"/>
</dbReference>
<evidence type="ECO:0000256" key="2">
    <source>
        <dbReference type="ARBA" id="ARBA00022827"/>
    </source>
</evidence>
<dbReference type="PIRSF" id="PIRSF000238">
    <property type="entry name" value="AhpF"/>
    <property type="match status" value="1"/>
</dbReference>
<dbReference type="AlphaFoldDB" id="A0A4Q9V2D2"/>
<dbReference type="GO" id="GO:0000302">
    <property type="term" value="P:response to reactive oxygen species"/>
    <property type="evidence" value="ECO:0007669"/>
    <property type="project" value="InterPro"/>
</dbReference>
<protein>
    <submittedName>
        <fullName evidence="10">Alkyl hydroperoxide reductase subunit F</fullName>
        <ecNumber evidence="10">1.8.1.-</ecNumber>
    </submittedName>
</protein>
<dbReference type="Proteomes" id="UP000293036">
    <property type="component" value="Unassembled WGS sequence"/>
</dbReference>
<comment type="caution">
    <text evidence="10">The sequence shown here is derived from an EMBL/GenBank/DDBJ whole genome shotgun (WGS) entry which is preliminary data.</text>
</comment>
<dbReference type="InterPro" id="IPR036249">
    <property type="entry name" value="Thioredoxin-like_sf"/>
</dbReference>
<dbReference type="GO" id="GO:0102039">
    <property type="term" value="F:NADH-dependent peroxiredoxin activity"/>
    <property type="evidence" value="ECO:0007669"/>
    <property type="project" value="InterPro"/>
</dbReference>
<dbReference type="RefSeq" id="WP_131279282.1">
    <property type="nucleotide sequence ID" value="NZ_JBHSLR010000009.1"/>
</dbReference>
<dbReference type="EMBL" id="SJDT01000001">
    <property type="protein sequence ID" value="TBW23770.1"/>
    <property type="molecule type" value="Genomic_DNA"/>
</dbReference>
<feature type="binding site" evidence="7">
    <location>
        <begin position="474"/>
        <end position="484"/>
    </location>
    <ligand>
        <name>FAD</name>
        <dbReference type="ChEBI" id="CHEBI:57692"/>
    </ligand>
</feature>
<dbReference type="Gene3D" id="3.40.30.80">
    <property type="match status" value="1"/>
</dbReference>
<dbReference type="OrthoDB" id="9806179at2"/>
<dbReference type="CDD" id="cd02974">
    <property type="entry name" value="AhpF_NTD_N"/>
    <property type="match status" value="1"/>
</dbReference>
<dbReference type="PRINTS" id="PR00368">
    <property type="entry name" value="FADPNR"/>
</dbReference>
<accession>A0A4Q9V2D2</accession>
<sequence length="514" mass="54443">MFLDDNTINQLKSLVTNIKLPIRFEASLDDSKRSQQMREMLNQVAQLSDLIEFTEVAHERTPSFAISRVNSDVSVRIAGLPMGEEFSSFVLAMVQVGGHPVRADEDVIEAIKAIDEPHEFVTYMSLTCQNCPTVVQSLNSISILNPLIKHTAVEGGAFQDEVNARGIKAVPAVFMDGEPFGQGRMGFQEILAKLDTGSHTKRAERLNASEPFDVLIVGGGPAGATAAVYAARKGLRVGVATENVGGQVLDTASIENLTVIDKIGGTALGSELEQSMRSYGVEIMTGLLAEKLHNKDDAGLFAIDFSGGVTLRGKSVIVTTGARFRTTGVPGESEYRNNGVSFCPHCDGPLFKGKPLAVIGGGNSAIEAAIDLAGIAEHVTVVELMPELKADDVLLKKLDSLSNTSVITSAALQSVEGDESGVTGITYKDADGELHEVPVNGIFVQIGLIPNAEWLDGTLELKRGAVVVDGRNATSMAGVFAAGDVTDIPYKQVVISLGAGANASLGAFDYLIRQ</sequence>
<dbReference type="InterPro" id="IPR044142">
    <property type="entry name" value="AhpF_NTD_N"/>
</dbReference>
<dbReference type="SUPFAM" id="SSF51905">
    <property type="entry name" value="FAD/NAD(P)-binding domain"/>
    <property type="match status" value="1"/>
</dbReference>
<gene>
    <name evidence="10" type="primary">ahpF</name>
    <name evidence="10" type="ORF">EZJ44_01130</name>
</gene>
<dbReference type="PANTHER" id="PTHR48105">
    <property type="entry name" value="THIOREDOXIN REDUCTASE 1-RELATED-RELATED"/>
    <property type="match status" value="1"/>
</dbReference>